<evidence type="ECO:0000256" key="1">
    <source>
        <dbReference type="SAM" id="MobiDB-lite"/>
    </source>
</evidence>
<proteinExistence type="predicted"/>
<gene>
    <name evidence="2" type="ORF">AVDCRST_MAG93-3292</name>
</gene>
<feature type="compositionally biased region" description="Polar residues" evidence="1">
    <location>
        <begin position="1"/>
        <end position="13"/>
    </location>
</feature>
<name>A0A6J4JMG6_9CHLR</name>
<dbReference type="AlphaFoldDB" id="A0A6J4JMG6"/>
<evidence type="ECO:0000313" key="2">
    <source>
        <dbReference type="EMBL" id="CAA9282544.1"/>
    </source>
</evidence>
<sequence length="122" mass="14371">MKQKQNKINSLRSSGDKAQDDIAKHRKTLASKRANLISAQDKLRKEEQRQDDKRRKTELQHERTLTREARRRRDLQAPELQFPQYFEGVESSEGQDKRYDVFIAHASEDKKDFVAPLAHLLQ</sequence>
<feature type="region of interest" description="Disordered" evidence="1">
    <location>
        <begin position="1"/>
        <end position="94"/>
    </location>
</feature>
<dbReference type="EMBL" id="CADCTR010001124">
    <property type="protein sequence ID" value="CAA9282544.1"/>
    <property type="molecule type" value="Genomic_DNA"/>
</dbReference>
<accession>A0A6J4JMG6</accession>
<protein>
    <recommendedName>
        <fullName evidence="3">TIR domain-containing protein</fullName>
    </recommendedName>
</protein>
<reference evidence="2" key="1">
    <citation type="submission" date="2020-02" db="EMBL/GenBank/DDBJ databases">
        <authorList>
            <person name="Meier V. D."/>
        </authorList>
    </citation>
    <scope>NUCLEOTIDE SEQUENCE</scope>
    <source>
        <strain evidence="2">AVDCRST_MAG93</strain>
    </source>
</reference>
<feature type="compositionally biased region" description="Basic and acidic residues" evidence="1">
    <location>
        <begin position="41"/>
        <end position="68"/>
    </location>
</feature>
<feature type="compositionally biased region" description="Basic and acidic residues" evidence="1">
    <location>
        <begin position="14"/>
        <end position="23"/>
    </location>
</feature>
<evidence type="ECO:0008006" key="3">
    <source>
        <dbReference type="Google" id="ProtNLM"/>
    </source>
</evidence>
<organism evidence="2">
    <name type="scientific">uncultured Chloroflexia bacterium</name>
    <dbReference type="NCBI Taxonomy" id="1672391"/>
    <lineage>
        <taxon>Bacteria</taxon>
        <taxon>Bacillati</taxon>
        <taxon>Chloroflexota</taxon>
        <taxon>Chloroflexia</taxon>
        <taxon>environmental samples</taxon>
    </lineage>
</organism>
<feature type="non-terminal residue" evidence="2">
    <location>
        <position position="122"/>
    </location>
</feature>